<keyword evidence="4" id="KW-0560">Oxidoreductase</keyword>
<dbReference type="InterPro" id="IPR008335">
    <property type="entry name" value="Mopterin_OxRdtase_euk"/>
</dbReference>
<dbReference type="InterPro" id="IPR014756">
    <property type="entry name" value="Ig_E-set"/>
</dbReference>
<dbReference type="SUPFAM" id="SSF56524">
    <property type="entry name" value="Oxidoreductase molybdopterin-binding domain"/>
    <property type="match status" value="1"/>
</dbReference>
<proteinExistence type="predicted"/>
<comment type="caution">
    <text evidence="7">The sequence shown here is derived from an EMBL/GenBank/DDBJ whole genome shotgun (WGS) entry which is preliminary data.</text>
</comment>
<reference evidence="7 8" key="1">
    <citation type="journal article" date="2013" name="Int. J. Syst. Evol. Microbiol.">
        <title>Sphingomonas kyungheensis sp. nov., a bacterium with ginsenoside-converting activity isolated from soil of a ginseng field.</title>
        <authorList>
            <person name="Son H.M."/>
            <person name="Yang J.E."/>
            <person name="Park Y."/>
            <person name="Han C.K."/>
            <person name="Kim S.G."/>
            <person name="Kook M."/>
            <person name="Yi T.H."/>
        </authorList>
    </citation>
    <scope>NUCLEOTIDE SEQUENCE [LARGE SCALE GENOMIC DNA]</scope>
    <source>
        <strain evidence="7 8">LMG 26582</strain>
    </source>
</reference>
<evidence type="ECO:0000256" key="3">
    <source>
        <dbReference type="ARBA" id="ARBA00022723"/>
    </source>
</evidence>
<keyword evidence="3" id="KW-0479">Metal-binding</keyword>
<evidence type="ECO:0000256" key="1">
    <source>
        <dbReference type="ARBA" id="ARBA00001924"/>
    </source>
</evidence>
<sequence length="352" mass="38209">MIVRSPDPYNAEPEPSALIEQFLTPQALFYVRSHGPVPDLPADHRIEVSGMGVESRSFSAEDLKSAFPPRTVTAVLQCAGNRRTDLQQVGKTSGDPWDVGAIGNAEWTGVRLADVLDAIGAPDADNLFVAFTGADEVAVEGEEAAFGVSITMGKARAPDVLIAWAMNGEPLAPEHGAPLRMVVPGYAGVRSAKWLTRIEVRDTPYDAPIQAHDYKLFPADVTSETVDWSQGLTINAMPLNAAICSPASGGSLPAGEVRIEGYAIAYDRGISRVEVSVNGGRDWEQATFADDPEARWGWRRWSLHTTLAKGRQHLVVRAFDEAGQGQPERPDTMWNFAGYLCTAWHHVHVLVE</sequence>
<dbReference type="Pfam" id="PF03404">
    <property type="entry name" value="Mo-co_dimer"/>
    <property type="match status" value="1"/>
</dbReference>
<dbReference type="Gene3D" id="2.60.40.650">
    <property type="match status" value="1"/>
</dbReference>
<dbReference type="PANTHER" id="PTHR19372">
    <property type="entry name" value="SULFITE REDUCTASE"/>
    <property type="match status" value="1"/>
</dbReference>
<feature type="domain" description="Moybdenum cofactor oxidoreductase dimerisation" evidence="6">
    <location>
        <begin position="233"/>
        <end position="350"/>
    </location>
</feature>
<evidence type="ECO:0000313" key="8">
    <source>
        <dbReference type="Proteomes" id="UP001367771"/>
    </source>
</evidence>
<dbReference type="SUPFAM" id="SSF81296">
    <property type="entry name" value="E set domains"/>
    <property type="match status" value="1"/>
</dbReference>
<dbReference type="InterPro" id="IPR036374">
    <property type="entry name" value="OxRdtase_Mopterin-bd_sf"/>
</dbReference>
<evidence type="ECO:0000256" key="2">
    <source>
        <dbReference type="ARBA" id="ARBA00022505"/>
    </source>
</evidence>
<dbReference type="Gene3D" id="3.90.420.10">
    <property type="entry name" value="Oxidoreductase, molybdopterin-binding domain"/>
    <property type="match status" value="1"/>
</dbReference>
<evidence type="ECO:0000259" key="5">
    <source>
        <dbReference type="Pfam" id="PF00174"/>
    </source>
</evidence>
<comment type="cofactor">
    <cofactor evidence="1">
        <name>Mo-molybdopterin</name>
        <dbReference type="ChEBI" id="CHEBI:71302"/>
    </cofactor>
</comment>
<keyword evidence="8" id="KW-1185">Reference proteome</keyword>
<gene>
    <name evidence="7" type="ORF">V8201_18535</name>
</gene>
<dbReference type="PANTHER" id="PTHR19372:SF7">
    <property type="entry name" value="SULFITE OXIDASE, MITOCHONDRIAL"/>
    <property type="match status" value="1"/>
</dbReference>
<dbReference type="EMBL" id="JBBBDM010000021">
    <property type="protein sequence ID" value="MEI5689094.1"/>
    <property type="molecule type" value="Genomic_DNA"/>
</dbReference>
<dbReference type="InterPro" id="IPR000572">
    <property type="entry name" value="OxRdtase_Mopterin-bd_dom"/>
</dbReference>
<organism evidence="7 8">
    <name type="scientific">Sphingomonas kyungheensis</name>
    <dbReference type="NCBI Taxonomy" id="1069987"/>
    <lineage>
        <taxon>Bacteria</taxon>
        <taxon>Pseudomonadati</taxon>
        <taxon>Pseudomonadota</taxon>
        <taxon>Alphaproteobacteria</taxon>
        <taxon>Sphingomonadales</taxon>
        <taxon>Sphingomonadaceae</taxon>
        <taxon>Sphingomonas</taxon>
    </lineage>
</organism>
<feature type="domain" description="Oxidoreductase molybdopterin-binding" evidence="5">
    <location>
        <begin position="34"/>
        <end position="207"/>
    </location>
</feature>
<evidence type="ECO:0000259" key="6">
    <source>
        <dbReference type="Pfam" id="PF03404"/>
    </source>
</evidence>
<dbReference type="CDD" id="cd02110">
    <property type="entry name" value="SO_family_Moco_dimer"/>
    <property type="match status" value="1"/>
</dbReference>
<dbReference type="Proteomes" id="UP001367771">
    <property type="component" value="Unassembled WGS sequence"/>
</dbReference>
<dbReference type="Pfam" id="PF00174">
    <property type="entry name" value="Oxidored_molyb"/>
    <property type="match status" value="1"/>
</dbReference>
<protein>
    <submittedName>
        <fullName evidence="7">Sulfite oxidase</fullName>
    </submittedName>
</protein>
<accession>A0ABU8H7W9</accession>
<keyword evidence="2" id="KW-0500">Molybdenum</keyword>
<evidence type="ECO:0000313" key="7">
    <source>
        <dbReference type="EMBL" id="MEI5689094.1"/>
    </source>
</evidence>
<dbReference type="InterPro" id="IPR005066">
    <property type="entry name" value="MoCF_OxRdtse_dimer"/>
</dbReference>
<name>A0ABU8H7W9_9SPHN</name>
<dbReference type="RefSeq" id="WP_336546227.1">
    <property type="nucleotide sequence ID" value="NZ_JBBBDM010000021.1"/>
</dbReference>
<evidence type="ECO:0000256" key="4">
    <source>
        <dbReference type="ARBA" id="ARBA00023002"/>
    </source>
</evidence>
<dbReference type="PRINTS" id="PR00407">
    <property type="entry name" value="EUMOPTERIN"/>
</dbReference>